<keyword evidence="1" id="KW-1133">Transmembrane helix</keyword>
<protein>
    <submittedName>
        <fullName evidence="2">Uncharacterized protein</fullName>
    </submittedName>
</protein>
<gene>
    <name evidence="2" type="ORF">ECTP4_00622</name>
</gene>
<reference evidence="2 3" key="1">
    <citation type="journal article" date="2015" name="BMC Genomics">
        <title>Analysis of whole genome sequencing for the Escherichia coli O157:H7 typing phages.</title>
        <authorList>
            <person name="Cowley L.A."/>
            <person name="Beckett S.J."/>
            <person name="Chase-Topping M."/>
            <person name="Perry N."/>
            <person name="Dallman T.J."/>
            <person name="Gally D.L."/>
            <person name="Jenkins C."/>
        </authorList>
    </citation>
    <scope>NUCLEOTIDE SEQUENCE [LARGE SCALE GENOMIC DNA]</scope>
</reference>
<feature type="transmembrane region" description="Helical" evidence="1">
    <location>
        <begin position="7"/>
        <end position="29"/>
    </location>
</feature>
<keyword evidence="1" id="KW-0472">Membrane</keyword>
<dbReference type="Proteomes" id="UP000260388">
    <property type="component" value="Segment"/>
</dbReference>
<accession>A0A0F6R627</accession>
<keyword evidence="1" id="KW-0812">Transmembrane</keyword>
<organism evidence="2 3">
    <name type="scientific">Escherichia coli O157 typing phage 4</name>
    <dbReference type="NCBI Taxonomy" id="1508679"/>
    <lineage>
        <taxon>Viruses</taxon>
        <taxon>Duplodnaviria</taxon>
        <taxon>Heunggongvirae</taxon>
        <taxon>Uroviricota</taxon>
        <taxon>Caudoviricetes</taxon>
        <taxon>Vequintavirinae</taxon>
        <taxon>Vequintavirus</taxon>
        <taxon>Vequintavirus JES2013</taxon>
    </lineage>
</organism>
<dbReference type="EMBL" id="KP869102">
    <property type="protein sequence ID" value="AKE45496.1"/>
    <property type="molecule type" value="Genomic_DNA"/>
</dbReference>
<name>A0A0F6R627_9CAUD</name>
<sequence>MTDFTEALMMALSVLALSVCFGALFTSLVKVLHTVLLPKERSNDED</sequence>
<evidence type="ECO:0000256" key="1">
    <source>
        <dbReference type="SAM" id="Phobius"/>
    </source>
</evidence>
<evidence type="ECO:0000313" key="2">
    <source>
        <dbReference type="EMBL" id="AKE45496.1"/>
    </source>
</evidence>
<evidence type="ECO:0000313" key="3">
    <source>
        <dbReference type="Proteomes" id="UP000260388"/>
    </source>
</evidence>
<proteinExistence type="predicted"/>